<dbReference type="KEGG" id="lyk:FLP23_05525"/>
<evidence type="ECO:0000313" key="4">
    <source>
        <dbReference type="Proteomes" id="UP000322159"/>
    </source>
</evidence>
<dbReference type="AlphaFoldDB" id="A0A5C1Y9D3"/>
<accession>A0A5C1Y9D3</accession>
<gene>
    <name evidence="3" type="ORF">FLP23_05525</name>
</gene>
<dbReference type="GO" id="GO:0016757">
    <property type="term" value="F:glycosyltransferase activity"/>
    <property type="evidence" value="ECO:0007669"/>
    <property type="project" value="InterPro"/>
</dbReference>
<organism evidence="3 4">
    <name type="scientific">Protaetiibacter larvae</name>
    <dbReference type="NCBI Taxonomy" id="2592654"/>
    <lineage>
        <taxon>Bacteria</taxon>
        <taxon>Bacillati</taxon>
        <taxon>Actinomycetota</taxon>
        <taxon>Actinomycetes</taxon>
        <taxon>Micrococcales</taxon>
        <taxon>Microbacteriaceae</taxon>
        <taxon>Protaetiibacter</taxon>
    </lineage>
</organism>
<proteinExistence type="predicted"/>
<sequence>MDKTERTLLFDARSAGSLRMTGWERYTRSLVGLVVESESIVLRATDPTGPGRFVGDLLGIPAASRKLDFVHFLSYPPSPAVPLSKTIYTLYDMTWWSYPETATRLGRNYYRPLAERAMSGRLVLTISETVQSEILARWPGANVRIVNPFVEPQLPAPALPRGAAPTVGHDRPYILAVGSQEPRKNFVRLSEGYLRSGVAGDIDLVVVGRAAWGAAPAGVQYLGRVSDGELARLIAGSLGVFVPSLYEGFGYPVIEALVAGAEVFCSDIPVFREVGAEHVTYFDPTSIESIAAAVRAATSSRKVVSSGFVNPFTRERTRQQLKEIYEEIGVRL</sequence>
<dbReference type="OrthoDB" id="9801609at2"/>
<dbReference type="SUPFAM" id="SSF53756">
    <property type="entry name" value="UDP-Glycosyltransferase/glycogen phosphorylase"/>
    <property type="match status" value="1"/>
</dbReference>
<feature type="domain" description="Glycosyl transferase family 1" evidence="2">
    <location>
        <begin position="169"/>
        <end position="301"/>
    </location>
</feature>
<name>A0A5C1Y9D3_9MICO</name>
<evidence type="ECO:0000259" key="2">
    <source>
        <dbReference type="Pfam" id="PF00534"/>
    </source>
</evidence>
<protein>
    <submittedName>
        <fullName evidence="3">Glycosyltransferase family 4 protein</fullName>
    </submittedName>
</protein>
<evidence type="ECO:0000313" key="3">
    <source>
        <dbReference type="EMBL" id="QEO09517.1"/>
    </source>
</evidence>
<evidence type="ECO:0000256" key="1">
    <source>
        <dbReference type="ARBA" id="ARBA00022679"/>
    </source>
</evidence>
<dbReference type="CDD" id="cd03809">
    <property type="entry name" value="GT4_MtfB-like"/>
    <property type="match status" value="1"/>
</dbReference>
<dbReference type="Pfam" id="PF00534">
    <property type="entry name" value="Glycos_transf_1"/>
    <property type="match status" value="1"/>
</dbReference>
<dbReference type="InterPro" id="IPR001296">
    <property type="entry name" value="Glyco_trans_1"/>
</dbReference>
<dbReference type="PANTHER" id="PTHR46401">
    <property type="entry name" value="GLYCOSYLTRANSFERASE WBBK-RELATED"/>
    <property type="match status" value="1"/>
</dbReference>
<dbReference type="PANTHER" id="PTHR46401:SF2">
    <property type="entry name" value="GLYCOSYLTRANSFERASE WBBK-RELATED"/>
    <property type="match status" value="1"/>
</dbReference>
<keyword evidence="1 3" id="KW-0808">Transferase</keyword>
<dbReference type="Proteomes" id="UP000322159">
    <property type="component" value="Chromosome"/>
</dbReference>
<dbReference type="Gene3D" id="3.40.50.2000">
    <property type="entry name" value="Glycogen Phosphorylase B"/>
    <property type="match status" value="2"/>
</dbReference>
<keyword evidence="4" id="KW-1185">Reference proteome</keyword>
<dbReference type="RefSeq" id="WP_149324938.1">
    <property type="nucleotide sequence ID" value="NZ_CP043504.1"/>
</dbReference>
<reference evidence="3 4" key="1">
    <citation type="submission" date="2019-09" db="EMBL/GenBank/DDBJ databases">
        <title>Genome sequencing of strain KACC 19322.</title>
        <authorList>
            <person name="Heo J."/>
            <person name="Kim S.-J."/>
            <person name="Kim J.-S."/>
            <person name="Hong S.-B."/>
            <person name="Kwon S.-W."/>
        </authorList>
    </citation>
    <scope>NUCLEOTIDE SEQUENCE [LARGE SCALE GENOMIC DNA]</scope>
    <source>
        <strain evidence="3 4">KACC 19322</strain>
    </source>
</reference>
<dbReference type="EMBL" id="CP043504">
    <property type="protein sequence ID" value="QEO09517.1"/>
    <property type="molecule type" value="Genomic_DNA"/>
</dbReference>